<keyword evidence="3" id="KW-0479">Metal-binding</keyword>
<evidence type="ECO:0000256" key="5">
    <source>
        <dbReference type="ARBA" id="ARBA00022771"/>
    </source>
</evidence>
<organism evidence="15 16">
    <name type="scientific">Gasterosteus aculeatus aculeatus</name>
    <name type="common">three-spined stickleback</name>
    <dbReference type="NCBI Taxonomy" id="481459"/>
    <lineage>
        <taxon>Eukaryota</taxon>
        <taxon>Metazoa</taxon>
        <taxon>Chordata</taxon>
        <taxon>Craniata</taxon>
        <taxon>Vertebrata</taxon>
        <taxon>Euteleostomi</taxon>
        <taxon>Actinopterygii</taxon>
        <taxon>Neopterygii</taxon>
        <taxon>Teleostei</taxon>
        <taxon>Neoteleostei</taxon>
        <taxon>Acanthomorphata</taxon>
        <taxon>Eupercaria</taxon>
        <taxon>Perciformes</taxon>
        <taxon>Cottioidei</taxon>
        <taxon>Gasterosteales</taxon>
        <taxon>Gasterosteidae</taxon>
        <taxon>Gasterosteus</taxon>
    </lineage>
</organism>
<feature type="domain" description="C2H2-type" evidence="14">
    <location>
        <begin position="340"/>
        <end position="367"/>
    </location>
</feature>
<feature type="domain" description="C2H2-type" evidence="14">
    <location>
        <begin position="228"/>
        <end position="255"/>
    </location>
</feature>
<dbReference type="GO" id="GO:0031519">
    <property type="term" value="C:PcG protein complex"/>
    <property type="evidence" value="ECO:0007669"/>
    <property type="project" value="TreeGrafter"/>
</dbReference>
<keyword evidence="4" id="KW-0677">Repeat</keyword>
<evidence type="ECO:0000259" key="14">
    <source>
        <dbReference type="PROSITE" id="PS50157"/>
    </source>
</evidence>
<keyword evidence="12" id="KW-0175">Coiled coil</keyword>
<dbReference type="PROSITE" id="PS00028">
    <property type="entry name" value="ZINC_FINGER_C2H2_1"/>
    <property type="match status" value="5"/>
</dbReference>
<dbReference type="Ensembl" id="ENSGACT00000048854.1">
    <property type="protein sequence ID" value="ENSGACP00000036283.1"/>
    <property type="gene ID" value="ENSGACG00000031225.1"/>
</dbReference>
<dbReference type="GO" id="GO:0000978">
    <property type="term" value="F:RNA polymerase II cis-regulatory region sequence-specific DNA binding"/>
    <property type="evidence" value="ECO:0007669"/>
    <property type="project" value="TreeGrafter"/>
</dbReference>
<evidence type="ECO:0000256" key="10">
    <source>
        <dbReference type="ARBA" id="ARBA00023242"/>
    </source>
</evidence>
<reference evidence="15 16" key="1">
    <citation type="journal article" date="2021" name="G3 (Bethesda)">
        <title>Improved contiguity of the threespine stickleback genome using long-read sequencing.</title>
        <authorList>
            <person name="Nath S."/>
            <person name="Shaw D.E."/>
            <person name="White M.A."/>
        </authorList>
    </citation>
    <scope>NUCLEOTIDE SEQUENCE [LARGE SCALE GENOMIC DNA]</scope>
    <source>
        <strain evidence="15 16">Lake Benthic</strain>
    </source>
</reference>
<name>A0AAQ4PCM8_GASAC</name>
<dbReference type="GO" id="GO:0000122">
    <property type="term" value="P:negative regulation of transcription by RNA polymerase II"/>
    <property type="evidence" value="ECO:0007669"/>
    <property type="project" value="UniProtKB-ARBA"/>
</dbReference>
<dbReference type="PANTHER" id="PTHR14003">
    <property type="entry name" value="TRANSCRIPTIONAL REPRESSOR PROTEIN YY"/>
    <property type="match status" value="1"/>
</dbReference>
<dbReference type="GO" id="GO:0005667">
    <property type="term" value="C:transcription regulator complex"/>
    <property type="evidence" value="ECO:0007669"/>
    <property type="project" value="TreeGrafter"/>
</dbReference>
<evidence type="ECO:0000256" key="8">
    <source>
        <dbReference type="ARBA" id="ARBA00023125"/>
    </source>
</evidence>
<feature type="domain" description="C2H2-type" evidence="14">
    <location>
        <begin position="312"/>
        <end position="339"/>
    </location>
</feature>
<keyword evidence="9" id="KW-0804">Transcription</keyword>
<proteinExistence type="inferred from homology"/>
<dbReference type="FunFam" id="3.30.160.60:FF:001732">
    <property type="entry name" value="Zgc:162936"/>
    <property type="match status" value="1"/>
</dbReference>
<dbReference type="AlphaFoldDB" id="A0AAQ4PCM8"/>
<dbReference type="FunFam" id="3.30.160.60:FF:001465">
    <property type="entry name" value="Zinc finger protein 560"/>
    <property type="match status" value="1"/>
</dbReference>
<dbReference type="Proteomes" id="UP000007635">
    <property type="component" value="Chromosome XI"/>
</dbReference>
<dbReference type="GO" id="GO:0045893">
    <property type="term" value="P:positive regulation of DNA-templated transcription"/>
    <property type="evidence" value="ECO:0007669"/>
    <property type="project" value="UniProtKB-ARBA"/>
</dbReference>
<reference evidence="15" key="2">
    <citation type="submission" date="2025-08" db="UniProtKB">
        <authorList>
            <consortium name="Ensembl"/>
        </authorList>
    </citation>
    <scope>IDENTIFICATION</scope>
</reference>
<dbReference type="GeneTree" id="ENSGT01150000286959"/>
<comment type="subcellular location">
    <subcellularLocation>
        <location evidence="1">Nucleus</location>
    </subcellularLocation>
</comment>
<evidence type="ECO:0000256" key="3">
    <source>
        <dbReference type="ARBA" id="ARBA00022723"/>
    </source>
</evidence>
<feature type="domain" description="C2H2-type" evidence="14">
    <location>
        <begin position="256"/>
        <end position="283"/>
    </location>
</feature>
<keyword evidence="7" id="KW-0805">Transcription regulation</keyword>
<reference evidence="15" key="3">
    <citation type="submission" date="2025-09" db="UniProtKB">
        <authorList>
            <consortium name="Ensembl"/>
        </authorList>
    </citation>
    <scope>IDENTIFICATION</scope>
</reference>
<dbReference type="SUPFAM" id="SSF57667">
    <property type="entry name" value="beta-beta-alpha zinc fingers"/>
    <property type="match status" value="3"/>
</dbReference>
<feature type="domain" description="C2H2-type" evidence="14">
    <location>
        <begin position="284"/>
        <end position="311"/>
    </location>
</feature>
<dbReference type="InterPro" id="IPR013087">
    <property type="entry name" value="Znf_C2H2_type"/>
</dbReference>
<evidence type="ECO:0000313" key="15">
    <source>
        <dbReference type="Ensembl" id="ENSGACP00000036283.1"/>
    </source>
</evidence>
<dbReference type="Gene3D" id="3.30.160.60">
    <property type="entry name" value="Classic Zinc Finger"/>
    <property type="match status" value="5"/>
</dbReference>
<dbReference type="PANTHER" id="PTHR14003:SF23">
    <property type="entry name" value="ZINC FINGER PROTEIN 143"/>
    <property type="match status" value="1"/>
</dbReference>
<dbReference type="SMART" id="SM00355">
    <property type="entry name" value="ZnF_C2H2"/>
    <property type="match status" value="5"/>
</dbReference>
<dbReference type="FunFam" id="3.30.160.60:FF:000446">
    <property type="entry name" value="Zinc finger protein"/>
    <property type="match status" value="1"/>
</dbReference>
<dbReference type="Pfam" id="PF00096">
    <property type="entry name" value="zf-C2H2"/>
    <property type="match status" value="5"/>
</dbReference>
<evidence type="ECO:0000256" key="4">
    <source>
        <dbReference type="ARBA" id="ARBA00022737"/>
    </source>
</evidence>
<evidence type="ECO:0000256" key="9">
    <source>
        <dbReference type="ARBA" id="ARBA00023163"/>
    </source>
</evidence>
<sequence length="368" mass="42099">MSKVQMLRCLVKQRLTAAVEEIFGLFERTIAEYEEEASRLKEDNERLKKRPDINLQLRSQEADIQQLLVVKEELPFEQQEWSSSLDQKDPVPPHIKEEQEGLWTNQEGEQLQGLDEANIKFPFTSFTVKSEDDEEEAQSSQLHQRQTEQMETAADGEDFEGPHSARNTDLDKHLKPDSVDKTTDSSEPETDHSDDWNETREPPSGLNSSQSEEVFVSDLTGSTGEKLFRCPECGKLFGFRGNLKIHMRSHTGEKPFSCLVCKKSFTHSRSVQKHMRIHTGERPFSCMVCAKGFIESGDLKRHMRIHTGEKPFSCSVCNNAFAQKGCLQAHMRIHTGEKPFKCSVCHKRFVRKSSLKAHMITHMSENSL</sequence>
<evidence type="ECO:0000256" key="13">
    <source>
        <dbReference type="SAM" id="MobiDB-lite"/>
    </source>
</evidence>
<feature type="coiled-coil region" evidence="12">
    <location>
        <begin position="23"/>
        <end position="50"/>
    </location>
</feature>
<evidence type="ECO:0000256" key="12">
    <source>
        <dbReference type="SAM" id="Coils"/>
    </source>
</evidence>
<evidence type="ECO:0000256" key="7">
    <source>
        <dbReference type="ARBA" id="ARBA00023015"/>
    </source>
</evidence>
<keyword evidence="8" id="KW-0238">DNA-binding</keyword>
<keyword evidence="6" id="KW-0862">Zinc</keyword>
<evidence type="ECO:0000256" key="2">
    <source>
        <dbReference type="ARBA" id="ARBA00006991"/>
    </source>
</evidence>
<dbReference type="FunFam" id="3.30.160.60:FF:000733">
    <property type="entry name" value="Zinc finger protein 236 variant"/>
    <property type="match status" value="1"/>
</dbReference>
<keyword evidence="16" id="KW-1185">Reference proteome</keyword>
<protein>
    <recommendedName>
        <fullName evidence="14">C2H2-type domain-containing protein</fullName>
    </recommendedName>
</protein>
<comment type="similarity">
    <text evidence="2">Belongs to the krueppel C2H2-type zinc-finger protein family.</text>
</comment>
<evidence type="ECO:0000313" key="16">
    <source>
        <dbReference type="Proteomes" id="UP000007635"/>
    </source>
</evidence>
<evidence type="ECO:0000256" key="1">
    <source>
        <dbReference type="ARBA" id="ARBA00004123"/>
    </source>
</evidence>
<evidence type="ECO:0000256" key="11">
    <source>
        <dbReference type="PROSITE-ProRule" id="PRU00042"/>
    </source>
</evidence>
<keyword evidence="10" id="KW-0539">Nucleus</keyword>
<dbReference type="GO" id="GO:0000981">
    <property type="term" value="F:DNA-binding transcription factor activity, RNA polymerase II-specific"/>
    <property type="evidence" value="ECO:0007669"/>
    <property type="project" value="TreeGrafter"/>
</dbReference>
<dbReference type="InterPro" id="IPR036236">
    <property type="entry name" value="Znf_C2H2_sf"/>
</dbReference>
<evidence type="ECO:0000256" key="6">
    <source>
        <dbReference type="ARBA" id="ARBA00022833"/>
    </source>
</evidence>
<keyword evidence="5 11" id="KW-0863">Zinc-finger</keyword>
<dbReference type="GO" id="GO:0000785">
    <property type="term" value="C:chromatin"/>
    <property type="evidence" value="ECO:0007669"/>
    <property type="project" value="TreeGrafter"/>
</dbReference>
<accession>A0AAQ4PCM8</accession>
<dbReference type="PROSITE" id="PS50157">
    <property type="entry name" value="ZINC_FINGER_C2H2_2"/>
    <property type="match status" value="5"/>
</dbReference>
<feature type="compositionally biased region" description="Polar residues" evidence="13">
    <location>
        <begin position="138"/>
        <end position="150"/>
    </location>
</feature>
<feature type="region of interest" description="Disordered" evidence="13">
    <location>
        <begin position="129"/>
        <end position="212"/>
    </location>
</feature>
<dbReference type="GO" id="GO:0008270">
    <property type="term" value="F:zinc ion binding"/>
    <property type="evidence" value="ECO:0007669"/>
    <property type="project" value="UniProtKB-KW"/>
</dbReference>
<feature type="compositionally biased region" description="Basic and acidic residues" evidence="13">
    <location>
        <begin position="160"/>
        <end position="201"/>
    </location>
</feature>
<dbReference type="FunFam" id="3.30.160.60:FF:001506">
    <property type="entry name" value="Zinc finger protein"/>
    <property type="match status" value="1"/>
</dbReference>